<evidence type="ECO:0000313" key="3">
    <source>
        <dbReference type="Proteomes" id="UP000198915"/>
    </source>
</evidence>
<dbReference type="RefSeq" id="WP_092267577.1">
    <property type="nucleotide sequence ID" value="NZ_BJOE01000056.1"/>
</dbReference>
<evidence type="ECO:0000256" key="1">
    <source>
        <dbReference type="SAM" id="MobiDB-lite"/>
    </source>
</evidence>
<gene>
    <name evidence="2" type="ORF">SAMN05518846_10495</name>
</gene>
<dbReference type="Proteomes" id="UP000198915">
    <property type="component" value="Unassembled WGS sequence"/>
</dbReference>
<dbReference type="AlphaFoldDB" id="A0A1I3S9T8"/>
<dbReference type="EMBL" id="FORT01000004">
    <property type="protein sequence ID" value="SFJ55603.1"/>
    <property type="molecule type" value="Genomic_DNA"/>
</dbReference>
<accession>A0A1I3S9T8</accession>
<feature type="region of interest" description="Disordered" evidence="1">
    <location>
        <begin position="1"/>
        <end position="27"/>
    </location>
</feature>
<name>A0A1I3S9T8_9BACL</name>
<protein>
    <submittedName>
        <fullName evidence="2">Uncharacterized protein</fullName>
    </submittedName>
</protein>
<sequence>MAEEYEPQIEPDANRLSPSTQTMGERLDPDRFSDLYRLAGDEGLPYFARLNSQGVVELYLVFESVDAFSEQTRDAVSLEFKTYQNKLLAVIWTLPDPLEPLGFPLSFDILQREERHMAQAILRQEATPLHYLAYEEGRLTHIFTESISFSAEEIERAEGMIRALFEGTPEVLPEAAEVREEETQTMSGLALPAEVLQEEGIAFVLDYKSMLEAHGEEEAQHLLMRTVQQAVWVMRRHARSEVRDSSFTVWAAEQGEHLSLVVTPMLTDLFEVIHTSEDESNPFARFLMTLPAFIQCEDVLPIRLGAFPLLRYERGRLYQLELDESVQARMFELYQEAFSGSANPYL</sequence>
<evidence type="ECO:0000313" key="2">
    <source>
        <dbReference type="EMBL" id="SFJ55603.1"/>
    </source>
</evidence>
<reference evidence="3" key="1">
    <citation type="submission" date="2016-10" db="EMBL/GenBank/DDBJ databases">
        <authorList>
            <person name="Varghese N."/>
            <person name="Submissions S."/>
        </authorList>
    </citation>
    <scope>NUCLEOTIDE SEQUENCE [LARGE SCALE GENOMIC DNA]</scope>
    <source>
        <strain evidence="3">OK042</strain>
    </source>
</reference>
<organism evidence="2 3">
    <name type="scientific">Brevibacillus centrosporus</name>
    <dbReference type="NCBI Taxonomy" id="54910"/>
    <lineage>
        <taxon>Bacteria</taxon>
        <taxon>Bacillati</taxon>
        <taxon>Bacillota</taxon>
        <taxon>Bacilli</taxon>
        <taxon>Bacillales</taxon>
        <taxon>Paenibacillaceae</taxon>
        <taxon>Brevibacillus</taxon>
    </lineage>
</organism>
<dbReference type="STRING" id="1884381.SAMN05518846_10495"/>
<proteinExistence type="predicted"/>
<keyword evidence="3" id="KW-1185">Reference proteome</keyword>